<dbReference type="AlphaFoldDB" id="A0A2P2I484"/>
<dbReference type="CDD" id="cd11564">
    <property type="entry name" value="FAT-like_CAS_C"/>
    <property type="match status" value="1"/>
</dbReference>
<reference evidence="13" key="1">
    <citation type="submission" date="2017-11" db="EMBL/GenBank/DDBJ databases">
        <title>The sensing device of the deep-sea amphipod.</title>
        <authorList>
            <person name="Kobayashi H."/>
            <person name="Nagahama T."/>
            <person name="Arai W."/>
            <person name="Sasagawa Y."/>
            <person name="Umeda M."/>
            <person name="Hayashi T."/>
            <person name="Nikaido I."/>
            <person name="Watanabe H."/>
            <person name="Oguri K."/>
            <person name="Kitazato H."/>
            <person name="Fujioka K."/>
            <person name="Kido Y."/>
            <person name="Takami H."/>
        </authorList>
    </citation>
    <scope>NUCLEOTIDE SEQUENCE</scope>
    <source>
        <tissue evidence="13">Whole body</tissue>
    </source>
</reference>
<evidence type="ECO:0000259" key="11">
    <source>
        <dbReference type="PROSITE" id="PS50002"/>
    </source>
</evidence>
<comment type="similarity">
    <text evidence="3">Belongs to the CAS family.</text>
</comment>
<dbReference type="GO" id="GO:0016477">
    <property type="term" value="P:cell migration"/>
    <property type="evidence" value="ECO:0007669"/>
    <property type="project" value="TreeGrafter"/>
</dbReference>
<feature type="compositionally biased region" description="Low complexity" evidence="10">
    <location>
        <begin position="133"/>
        <end position="144"/>
    </location>
</feature>
<protein>
    <submittedName>
        <fullName evidence="12 13">Breast cancer anti-estrogen resistance protein 1-like</fullName>
    </submittedName>
</protein>
<dbReference type="SUPFAM" id="SSF50044">
    <property type="entry name" value="SH3-domain"/>
    <property type="match status" value="1"/>
</dbReference>
<evidence type="ECO:0000256" key="7">
    <source>
        <dbReference type="ARBA" id="ARBA00022889"/>
    </source>
</evidence>
<sequence length="832" mass="91579">MVGQTNYNANNIRGNCVARALYDNSAESPDELVFRKGDLLTVLEQNTAGLEGWWLCSLRGRQGICPGNRLRIVPGCYDTGAGVPGTTTTISSRTAAPGLTQQNSSSNRTLGSKVVTPKRIGDLYTYDTPRRYPAPQSPSALPSQHTLDYDVPPTRQHPPHPGHGDGGRLSRSSSLRYESPRHIPRSSFEHHDMPLSPNDPSLVTNMTHYDIPRAQQNTAHSNLYDSPRPQLAHGATPQFTQDPSIANLAAKSLIKGVRGAQPSMVSAVSRQVESDIGQYDVPKPILEQHRTNAPATSDRSSGVSIMSCDSTSSSASSLPASESPYLSSIGGSSNRSSLEMQDVYDVPPEPRRIGSIQKPQLPPRENQNQSAGTAYKLSASRSGPARGEGIYDVPPQVSRDARSSDVVDLTSQRISSGSECSCEDFVDGTGLPLEYDSATDMLAKLQQDVQCSLEKLANFTIVCNTNNISISNERFEESKVLIDRLKNTLQEFIKFSEGSTINASKHGNEKLSRTLRKLIDPLTHTYSIINNTWICAQMNKDQVTEVIQQLTNITKPLTDDVRQLSTLISTNANQLFKRTPSSEQTKQKSLEDDEKTPVQERPTQDGSVQKTGEVENLYANETAFLEDYDYVKLESRESVERDHQQMKESLPSNLRKSYDNLVKQSHFLVDNDHQKALSCTTNPMPTKTSNNHTKSNHIARLDANDKQVLTFYATQAELHIQHLNTAIDAFFLTIEENQPPKVFIAHSKFVILSAHKLVFIGDTVHRNVVNNELRTLVLNCSNALCDAMKNTVAAAKIAAIQFPSVSAVQAMVDSFATISHLALNLRNAVCKV</sequence>
<feature type="compositionally biased region" description="Basic and acidic residues" evidence="10">
    <location>
        <begin position="585"/>
        <end position="598"/>
    </location>
</feature>
<dbReference type="InterPro" id="IPR021901">
    <property type="entry name" value="CAS_C"/>
</dbReference>
<dbReference type="GO" id="GO:0007155">
    <property type="term" value="P:cell adhesion"/>
    <property type="evidence" value="ECO:0007669"/>
    <property type="project" value="UniProtKB-KW"/>
</dbReference>
<keyword evidence="5" id="KW-0963">Cytoplasm</keyword>
<dbReference type="FunFam" id="2.30.30.40:FF:000009">
    <property type="entry name" value="Breast cancer anti-estrogen resistance 1"/>
    <property type="match status" value="1"/>
</dbReference>
<evidence type="ECO:0000256" key="5">
    <source>
        <dbReference type="ARBA" id="ARBA00022490"/>
    </source>
</evidence>
<dbReference type="GO" id="GO:0005925">
    <property type="term" value="C:focal adhesion"/>
    <property type="evidence" value="ECO:0007669"/>
    <property type="project" value="UniProtKB-SubCell"/>
</dbReference>
<feature type="compositionally biased region" description="Low complexity" evidence="10">
    <location>
        <begin position="304"/>
        <end position="337"/>
    </location>
</feature>
<evidence type="ECO:0000256" key="10">
    <source>
        <dbReference type="SAM" id="MobiDB-lite"/>
    </source>
</evidence>
<organism evidence="12">
    <name type="scientific">Hirondellea gigas</name>
    <dbReference type="NCBI Taxonomy" id="1518452"/>
    <lineage>
        <taxon>Eukaryota</taxon>
        <taxon>Metazoa</taxon>
        <taxon>Ecdysozoa</taxon>
        <taxon>Arthropoda</taxon>
        <taxon>Crustacea</taxon>
        <taxon>Multicrustacea</taxon>
        <taxon>Malacostraca</taxon>
        <taxon>Eumalacostraca</taxon>
        <taxon>Peracarida</taxon>
        <taxon>Amphipoda</taxon>
        <taxon>Amphilochidea</taxon>
        <taxon>Lysianassida</taxon>
        <taxon>Lysianassidira</taxon>
        <taxon>Lysianassoidea</taxon>
        <taxon>Lysianassidae</taxon>
        <taxon>Hirondellea</taxon>
    </lineage>
</organism>
<feature type="region of interest" description="Disordered" evidence="10">
    <location>
        <begin position="88"/>
        <end position="177"/>
    </location>
</feature>
<evidence type="ECO:0000313" key="12">
    <source>
        <dbReference type="EMBL" id="LAB68828.1"/>
    </source>
</evidence>
<dbReference type="FunFam" id="1.20.120.230:FF:000001">
    <property type="entry name" value="Breast cancer anti-estrogen resistance 1"/>
    <property type="match status" value="1"/>
</dbReference>
<keyword evidence="6" id="KW-0597">Phosphoprotein</keyword>
<dbReference type="Gene3D" id="1.20.120.230">
    <property type="entry name" value="Alpha-catenin/vinculin-like"/>
    <property type="match status" value="1"/>
</dbReference>
<dbReference type="EMBL" id="IACF01003204">
    <property type="protein sequence ID" value="LAB68828.1"/>
    <property type="molecule type" value="mRNA"/>
</dbReference>
<evidence type="ECO:0000256" key="3">
    <source>
        <dbReference type="ARBA" id="ARBA00007848"/>
    </source>
</evidence>
<dbReference type="PROSITE" id="PS50002">
    <property type="entry name" value="SH3"/>
    <property type="match status" value="1"/>
</dbReference>
<evidence type="ECO:0000256" key="4">
    <source>
        <dbReference type="ARBA" id="ARBA00022443"/>
    </source>
</evidence>
<dbReference type="GO" id="GO:0005886">
    <property type="term" value="C:plasma membrane"/>
    <property type="evidence" value="ECO:0007669"/>
    <property type="project" value="TreeGrafter"/>
</dbReference>
<feature type="compositionally biased region" description="Polar residues" evidence="10">
    <location>
        <begin position="575"/>
        <end position="584"/>
    </location>
</feature>
<dbReference type="Pfam" id="PF14604">
    <property type="entry name" value="SH3_9"/>
    <property type="match status" value="1"/>
</dbReference>
<feature type="compositionally biased region" description="Polar residues" evidence="10">
    <location>
        <begin position="291"/>
        <end position="303"/>
    </location>
</feature>
<keyword evidence="4 9" id="KW-0728">SH3 domain</keyword>
<name>A0A2P2I484_9CRUS</name>
<dbReference type="PANTHER" id="PTHR10654">
    <property type="entry name" value="CAS SCAFFOLDING PROTEIN"/>
    <property type="match status" value="1"/>
</dbReference>
<dbReference type="InterPro" id="IPR038319">
    <property type="entry name" value="Serine_rich_sf"/>
</dbReference>
<dbReference type="InterPro" id="IPR037362">
    <property type="entry name" value="CAS_fam"/>
</dbReference>
<dbReference type="EMBL" id="IACT01003314">
    <property type="protein sequence ID" value="LAC22562.1"/>
    <property type="molecule type" value="mRNA"/>
</dbReference>
<feature type="region of interest" description="Disordered" evidence="10">
    <location>
        <begin position="282"/>
        <end position="404"/>
    </location>
</feature>
<evidence type="ECO:0000313" key="13">
    <source>
        <dbReference type="EMBL" id="LAC22562.1"/>
    </source>
</evidence>
<dbReference type="SMART" id="SM00326">
    <property type="entry name" value="SH3"/>
    <property type="match status" value="1"/>
</dbReference>
<dbReference type="GO" id="GO:0005737">
    <property type="term" value="C:cytoplasm"/>
    <property type="evidence" value="ECO:0007669"/>
    <property type="project" value="UniProtKB-SubCell"/>
</dbReference>
<feature type="compositionally biased region" description="Polar residues" evidence="10">
    <location>
        <begin position="88"/>
        <end position="110"/>
    </location>
</feature>
<evidence type="ECO:0000256" key="2">
    <source>
        <dbReference type="ARBA" id="ARBA00004496"/>
    </source>
</evidence>
<dbReference type="Gene3D" id="2.30.30.40">
    <property type="entry name" value="SH3 Domains"/>
    <property type="match status" value="1"/>
</dbReference>
<keyword evidence="8" id="KW-0965">Cell junction</keyword>
<evidence type="ECO:0000256" key="6">
    <source>
        <dbReference type="ARBA" id="ARBA00022553"/>
    </source>
</evidence>
<dbReference type="InterPro" id="IPR014928">
    <property type="entry name" value="Serine_rich_dom"/>
</dbReference>
<dbReference type="Gene3D" id="1.20.120.830">
    <property type="entry name" value="Serine-rich domain"/>
    <property type="match status" value="1"/>
</dbReference>
<comment type="subcellular location">
    <subcellularLocation>
        <location evidence="1">Cell junction</location>
        <location evidence="1">Focal adhesion</location>
    </subcellularLocation>
    <subcellularLocation>
        <location evidence="2">Cytoplasm</location>
    </subcellularLocation>
</comment>
<dbReference type="InterPro" id="IPR001452">
    <property type="entry name" value="SH3_domain"/>
</dbReference>
<feature type="domain" description="SH3" evidence="11">
    <location>
        <begin position="13"/>
        <end position="75"/>
    </location>
</feature>
<keyword evidence="7" id="KW-0130">Cell adhesion</keyword>
<accession>A0A2P2I484</accession>
<evidence type="ECO:0000256" key="9">
    <source>
        <dbReference type="PROSITE-ProRule" id="PRU00192"/>
    </source>
</evidence>
<reference evidence="12" key="2">
    <citation type="journal article" date="2018" name="Biosci. Biotechnol. Biochem.">
        <title>Polysaccharide hydrolase of the hadal zone amphipods Hirondellea gigas.</title>
        <authorList>
            <person name="Kobayashi H."/>
            <person name="Nagahama T."/>
            <person name="Arai W."/>
            <person name="Sasagawa Y."/>
            <person name="Umeda M."/>
            <person name="Hayashi T."/>
            <person name="Nikaido I."/>
            <person name="Watanabe H."/>
            <person name="Oguri K."/>
            <person name="Kitazato H."/>
            <person name="Fujioka K."/>
            <person name="Kido Y."/>
            <person name="Takami H."/>
        </authorList>
    </citation>
    <scope>NUCLEOTIDE SEQUENCE</scope>
    <source>
        <tissue evidence="12">Whole body</tissue>
    </source>
</reference>
<dbReference type="Pfam" id="PF08824">
    <property type="entry name" value="Serine_rich"/>
    <property type="match status" value="1"/>
</dbReference>
<dbReference type="GO" id="GO:0007169">
    <property type="term" value="P:cell surface receptor protein tyrosine kinase signaling pathway"/>
    <property type="evidence" value="ECO:0007669"/>
    <property type="project" value="TreeGrafter"/>
</dbReference>
<dbReference type="PANTHER" id="PTHR10654:SF18">
    <property type="entry name" value="IP17195P"/>
    <property type="match status" value="1"/>
</dbReference>
<dbReference type="InterPro" id="IPR036028">
    <property type="entry name" value="SH3-like_dom_sf"/>
</dbReference>
<proteinExistence type="evidence at transcript level"/>
<evidence type="ECO:0000256" key="1">
    <source>
        <dbReference type="ARBA" id="ARBA00004246"/>
    </source>
</evidence>
<dbReference type="Pfam" id="PF12026">
    <property type="entry name" value="CAS_C"/>
    <property type="match status" value="1"/>
</dbReference>
<evidence type="ECO:0000256" key="8">
    <source>
        <dbReference type="ARBA" id="ARBA00022949"/>
    </source>
</evidence>
<feature type="region of interest" description="Disordered" evidence="10">
    <location>
        <begin position="575"/>
        <end position="615"/>
    </location>
</feature>
<dbReference type="CDD" id="cd11844">
    <property type="entry name" value="SH3_CAS"/>
    <property type="match status" value="1"/>
</dbReference>